<name>A0ABP9ZBK2_9FUNG</name>
<evidence type="ECO:0000313" key="3">
    <source>
        <dbReference type="Proteomes" id="UP001473302"/>
    </source>
</evidence>
<dbReference type="Proteomes" id="UP001473302">
    <property type="component" value="Unassembled WGS sequence"/>
</dbReference>
<feature type="region of interest" description="Disordered" evidence="1">
    <location>
        <begin position="100"/>
        <end position="123"/>
    </location>
</feature>
<organism evidence="2 3">
    <name type="scientific">Mucor flavus</name>
    <dbReference type="NCBI Taxonomy" id="439312"/>
    <lineage>
        <taxon>Eukaryota</taxon>
        <taxon>Fungi</taxon>
        <taxon>Fungi incertae sedis</taxon>
        <taxon>Mucoromycota</taxon>
        <taxon>Mucoromycotina</taxon>
        <taxon>Mucoromycetes</taxon>
        <taxon>Mucorales</taxon>
        <taxon>Mucorineae</taxon>
        <taxon>Mucoraceae</taxon>
        <taxon>Mucor</taxon>
    </lineage>
</organism>
<sequence>MTEYRNERLVKELEKEVEENECGISDCCWCFCCGIFGLVCIIPKYNQRKLANDRLLLELAKPKRPQQARSPVQKQAPVDPTVQQQLEELRILKEMQQNGQLVSVEPQSSIPPVNPPTYNEKSA</sequence>
<evidence type="ECO:0000256" key="1">
    <source>
        <dbReference type="SAM" id="MobiDB-lite"/>
    </source>
</evidence>
<reference evidence="2 3" key="1">
    <citation type="submission" date="2024-04" db="EMBL/GenBank/DDBJ databases">
        <title>genome sequences of Mucor flavus KT1a and Helicostylum pulchrum KT1b strains isolated from the surface of a dry-aged beef.</title>
        <authorList>
            <person name="Toyotome T."/>
            <person name="Hosono M."/>
            <person name="Torimaru M."/>
            <person name="Fukuda K."/>
            <person name="Mikami N."/>
        </authorList>
    </citation>
    <scope>NUCLEOTIDE SEQUENCE [LARGE SCALE GENOMIC DNA]</scope>
    <source>
        <strain evidence="2 3">KT1a</strain>
    </source>
</reference>
<keyword evidence="3" id="KW-1185">Reference proteome</keyword>
<proteinExistence type="predicted"/>
<protein>
    <submittedName>
        <fullName evidence="2">Uncharacterized protein</fullName>
    </submittedName>
</protein>
<accession>A0ABP9ZBK2</accession>
<gene>
    <name evidence="2" type="ORF">MFLAVUS_010028</name>
</gene>
<comment type="caution">
    <text evidence="2">The sequence shown here is derived from an EMBL/GenBank/DDBJ whole genome shotgun (WGS) entry which is preliminary data.</text>
</comment>
<evidence type="ECO:0000313" key="2">
    <source>
        <dbReference type="EMBL" id="GAA5816499.1"/>
    </source>
</evidence>
<dbReference type="EMBL" id="BAABUK010000032">
    <property type="protein sequence ID" value="GAA5816499.1"/>
    <property type="molecule type" value="Genomic_DNA"/>
</dbReference>